<feature type="compositionally biased region" description="Basic and acidic residues" evidence="1">
    <location>
        <begin position="1"/>
        <end position="24"/>
    </location>
</feature>
<gene>
    <name evidence="2" type="ORF">GCM10025867_46530</name>
</gene>
<dbReference type="RefSeq" id="WP_286347269.1">
    <property type="nucleotide sequence ID" value="NZ_AP027733.1"/>
</dbReference>
<evidence type="ECO:0000256" key="1">
    <source>
        <dbReference type="SAM" id="MobiDB-lite"/>
    </source>
</evidence>
<proteinExistence type="predicted"/>
<geneLocation type="plasmid" evidence="2 3">
    <name>pNBRC108728a</name>
</geneLocation>
<dbReference type="EMBL" id="AP027733">
    <property type="protein sequence ID" value="BDZ52412.1"/>
    <property type="molecule type" value="Genomic_DNA"/>
</dbReference>
<evidence type="ECO:0000313" key="3">
    <source>
        <dbReference type="Proteomes" id="UP001321486"/>
    </source>
</evidence>
<feature type="region of interest" description="Disordered" evidence="1">
    <location>
        <begin position="1"/>
        <end position="26"/>
    </location>
</feature>
<dbReference type="Proteomes" id="UP001321486">
    <property type="component" value="Plasmid pNBRC108728a"/>
</dbReference>
<keyword evidence="3" id="KW-1185">Reference proteome</keyword>
<reference evidence="3" key="1">
    <citation type="journal article" date="2019" name="Int. J. Syst. Evol. Microbiol.">
        <title>The Global Catalogue of Microorganisms (GCM) 10K type strain sequencing project: providing services to taxonomists for standard genome sequencing and annotation.</title>
        <authorList>
            <consortium name="The Broad Institute Genomics Platform"/>
            <consortium name="The Broad Institute Genome Sequencing Center for Infectious Disease"/>
            <person name="Wu L."/>
            <person name="Ma J."/>
        </authorList>
    </citation>
    <scope>NUCLEOTIDE SEQUENCE [LARGE SCALE GENOMIC DNA]</scope>
    <source>
        <strain evidence="3">NBRC 108728</strain>
    </source>
</reference>
<protein>
    <submittedName>
        <fullName evidence="2">Uncharacterized protein</fullName>
    </submittedName>
</protein>
<name>A0ABN6Y8B9_9MICO</name>
<keyword evidence="2" id="KW-0614">Plasmid</keyword>
<organism evidence="2 3">
    <name type="scientific">Frondihabitans sucicola</name>
    <dbReference type="NCBI Taxonomy" id="1268041"/>
    <lineage>
        <taxon>Bacteria</taxon>
        <taxon>Bacillati</taxon>
        <taxon>Actinomycetota</taxon>
        <taxon>Actinomycetes</taxon>
        <taxon>Micrococcales</taxon>
        <taxon>Microbacteriaceae</taxon>
        <taxon>Frondihabitans</taxon>
    </lineage>
</organism>
<sequence>MGMFDDIRRSDVEETHAREEETKAAKAAARRARLEEVWAQAEQMGRDAAAVLHREGAIPTEPGYAKPDGWGDCQFVGFDLGAFWVDVDGRIMGTRQVATGSMTGNGSPGYRRVWAYLTIDDQGERRLFDFFEFNDHKVPTQRTVDYDEGIDTTLEQAVARRIRALLGA</sequence>
<accession>A0ABN6Y8B9</accession>
<evidence type="ECO:0000313" key="2">
    <source>
        <dbReference type="EMBL" id="BDZ52412.1"/>
    </source>
</evidence>